<keyword evidence="5" id="KW-0378">Hydrolase</keyword>
<dbReference type="AlphaFoldDB" id="A0AAE3VC18"/>
<dbReference type="Proteomes" id="UP001241537">
    <property type="component" value="Unassembled WGS sequence"/>
</dbReference>
<dbReference type="GO" id="GO:0016020">
    <property type="term" value="C:membrane"/>
    <property type="evidence" value="ECO:0007669"/>
    <property type="project" value="TreeGrafter"/>
</dbReference>
<organism evidence="5 6">
    <name type="scientific">Moryella indoligenes</name>
    <dbReference type="NCBI Taxonomy" id="371674"/>
    <lineage>
        <taxon>Bacteria</taxon>
        <taxon>Bacillati</taxon>
        <taxon>Bacillota</taxon>
        <taxon>Clostridia</taxon>
        <taxon>Lachnospirales</taxon>
        <taxon>Lachnospiraceae</taxon>
        <taxon>Moryella</taxon>
    </lineage>
</organism>
<dbReference type="GO" id="GO:0009313">
    <property type="term" value="P:oligosaccharide catabolic process"/>
    <property type="evidence" value="ECO:0007669"/>
    <property type="project" value="TreeGrafter"/>
</dbReference>
<dbReference type="EMBL" id="JAUSTO010000018">
    <property type="protein sequence ID" value="MDQ0153367.1"/>
    <property type="molecule type" value="Genomic_DNA"/>
</dbReference>
<reference evidence="5" key="1">
    <citation type="submission" date="2023-07" db="EMBL/GenBank/DDBJ databases">
        <title>Genomic Encyclopedia of Type Strains, Phase IV (KMG-IV): sequencing the most valuable type-strain genomes for metagenomic binning, comparative biology and taxonomic classification.</title>
        <authorList>
            <person name="Goeker M."/>
        </authorList>
    </citation>
    <scope>NUCLEOTIDE SEQUENCE</scope>
    <source>
        <strain evidence="5">DSM 19659</strain>
    </source>
</reference>
<dbReference type="InterPro" id="IPR011040">
    <property type="entry name" value="Sialidase"/>
</dbReference>
<dbReference type="GO" id="GO:0005737">
    <property type="term" value="C:cytoplasm"/>
    <property type="evidence" value="ECO:0007669"/>
    <property type="project" value="TreeGrafter"/>
</dbReference>
<gene>
    <name evidence="5" type="ORF">J2S20_002087</name>
</gene>
<dbReference type="EC" id="3.2.1.18" evidence="3"/>
<evidence type="ECO:0000256" key="2">
    <source>
        <dbReference type="ARBA" id="ARBA00009348"/>
    </source>
</evidence>
<keyword evidence="6" id="KW-1185">Reference proteome</keyword>
<dbReference type="PANTHER" id="PTHR10628">
    <property type="entry name" value="SIALIDASE"/>
    <property type="match status" value="1"/>
</dbReference>
<dbReference type="InterPro" id="IPR026856">
    <property type="entry name" value="Sialidase_fam"/>
</dbReference>
<dbReference type="SUPFAM" id="SSF50939">
    <property type="entry name" value="Sialidases"/>
    <property type="match status" value="1"/>
</dbReference>
<proteinExistence type="inferred from homology"/>
<evidence type="ECO:0000256" key="3">
    <source>
        <dbReference type="ARBA" id="ARBA00012733"/>
    </source>
</evidence>
<dbReference type="RefSeq" id="WP_307255321.1">
    <property type="nucleotide sequence ID" value="NZ_JAUSTO010000018.1"/>
</dbReference>
<dbReference type="Gene3D" id="2.120.10.10">
    <property type="match status" value="1"/>
</dbReference>
<keyword evidence="5" id="KW-0326">Glycosidase</keyword>
<comment type="similarity">
    <text evidence="2">Belongs to the glycosyl hydrolase 33 family.</text>
</comment>
<name>A0AAE3VC18_9FIRM</name>
<dbReference type="GO" id="GO:0006689">
    <property type="term" value="P:ganglioside catabolic process"/>
    <property type="evidence" value="ECO:0007669"/>
    <property type="project" value="TreeGrafter"/>
</dbReference>
<dbReference type="InterPro" id="IPR036278">
    <property type="entry name" value="Sialidase_sf"/>
</dbReference>
<evidence type="ECO:0000256" key="1">
    <source>
        <dbReference type="ARBA" id="ARBA00000427"/>
    </source>
</evidence>
<accession>A0AAE3VC18</accession>
<dbReference type="GO" id="GO:0004308">
    <property type="term" value="F:exo-alpha-sialidase activity"/>
    <property type="evidence" value="ECO:0007669"/>
    <property type="project" value="UniProtKB-EC"/>
</dbReference>
<sequence length="363" mass="40519">MEEKKHTQIVVEENNEHGFDSYRVPGIVTASNGDLLLTYEGRKDGGNSRTLFLRRYRMIDETIEPIGERVTMVSPKDDELIHNPLLIAATEGKLYFFWCQDYKRLFLKESDDNGASFGPKRELTSLIDGFRKEWPVTLWAIAPGHGISKKDGTLILPLWLSRGENAHLPACFACLSSQDQGKTWRCSSVVPAENGVGDPTESSVAERSDGTLLATMRHEIPGVRRRAFCESKKEIEGEYTIHWGEPWLNQELPDPICGGALLSLPDGKMAFVNCAYGDEPALKRQKQGESVRWSLDARQKLTIRLSKDDGVTWNDGLMIAEEGGASDLAGKNVIACFYEEGWQDGNCIFNQRLSLAVIPLALI</sequence>
<dbReference type="PANTHER" id="PTHR10628:SF30">
    <property type="entry name" value="EXO-ALPHA-SIALIDASE"/>
    <property type="match status" value="1"/>
</dbReference>
<protein>
    <recommendedName>
        <fullName evidence="3">exo-alpha-sialidase</fullName>
        <ecNumber evidence="3">3.2.1.18</ecNumber>
    </recommendedName>
</protein>
<evidence type="ECO:0000259" key="4">
    <source>
        <dbReference type="Pfam" id="PF13088"/>
    </source>
</evidence>
<dbReference type="CDD" id="cd15482">
    <property type="entry name" value="Sialidase_non-viral"/>
    <property type="match status" value="1"/>
</dbReference>
<feature type="domain" description="Sialidase" evidence="4">
    <location>
        <begin position="76"/>
        <end position="321"/>
    </location>
</feature>
<comment type="catalytic activity">
    <reaction evidence="1">
        <text>Hydrolysis of alpha-(2-&gt;3)-, alpha-(2-&gt;6)-, alpha-(2-&gt;8)- glycosidic linkages of terminal sialic acid residues in oligosaccharides, glycoproteins, glycolipids, colominic acid and synthetic substrates.</text>
        <dbReference type="EC" id="3.2.1.18"/>
    </reaction>
</comment>
<dbReference type="Pfam" id="PF13088">
    <property type="entry name" value="BNR_2"/>
    <property type="match status" value="1"/>
</dbReference>
<comment type="caution">
    <text evidence="5">The sequence shown here is derived from an EMBL/GenBank/DDBJ whole genome shotgun (WGS) entry which is preliminary data.</text>
</comment>
<evidence type="ECO:0000313" key="6">
    <source>
        <dbReference type="Proteomes" id="UP001241537"/>
    </source>
</evidence>
<evidence type="ECO:0000313" key="5">
    <source>
        <dbReference type="EMBL" id="MDQ0153367.1"/>
    </source>
</evidence>